<dbReference type="EnsemblMetazoa" id="MDOA007018-RC">
    <property type="protein sequence ID" value="MDOA007018-PC"/>
    <property type="gene ID" value="MDOA007018"/>
</dbReference>
<dbReference type="EnsemblMetazoa" id="MDOA007018-RD">
    <property type="protein sequence ID" value="MDOA007018-PD"/>
    <property type="gene ID" value="MDOA007018"/>
</dbReference>
<evidence type="ECO:0000313" key="1">
    <source>
        <dbReference type="EnsemblMetazoa" id="MDOA007018-PC"/>
    </source>
</evidence>
<dbReference type="AlphaFoldDB" id="A0A1I8MP69"/>
<reference evidence="1" key="1">
    <citation type="submission" date="2020-05" db="UniProtKB">
        <authorList>
            <consortium name="EnsemblMetazoa"/>
        </authorList>
    </citation>
    <scope>IDENTIFICATION</scope>
    <source>
        <strain evidence="1">Aabys</strain>
    </source>
</reference>
<sequence>MDFLVAPASITGTTSATIAPASGSVTTLSLNLNVLQPPPLIPAQSQQQQQHPTTSTLMDINQNSNQTMLPPTAINGPQTAPARPLENLIIFDNFNVHETHRIEDGICTQLSRLPPKKQELLKQFGIQTNQTVTYYEKYILIENFNRFCNEYKVADHRPFLDLSESGLPKSEQLKFIRYLGQGLPNLTLNKIFLVFKDILGLSRIENYSFSSRMAIEGYNLDAILKKKKRNLYNRMTAAAVHKECNPDANTPALPTTATIAKPSSVPVVAANIIPAPALSPIYQQESYKT</sequence>
<dbReference type="OrthoDB" id="5812619at2759"/>
<name>A0A1I8MP69_MUSDO</name>
<dbReference type="STRING" id="7370.A0A1I8MP69"/>
<proteinExistence type="predicted"/>
<protein>
    <submittedName>
        <fullName evidence="1">Uncharacterized protein</fullName>
    </submittedName>
</protein>
<dbReference type="VEuPathDB" id="VectorBase:MDOMA2_010693"/>
<dbReference type="VEuPathDB" id="VectorBase:MDOA007018"/>
<organism evidence="1">
    <name type="scientific">Musca domestica</name>
    <name type="common">House fly</name>
    <dbReference type="NCBI Taxonomy" id="7370"/>
    <lineage>
        <taxon>Eukaryota</taxon>
        <taxon>Metazoa</taxon>
        <taxon>Ecdysozoa</taxon>
        <taxon>Arthropoda</taxon>
        <taxon>Hexapoda</taxon>
        <taxon>Insecta</taxon>
        <taxon>Pterygota</taxon>
        <taxon>Neoptera</taxon>
        <taxon>Endopterygota</taxon>
        <taxon>Diptera</taxon>
        <taxon>Brachycera</taxon>
        <taxon>Muscomorpha</taxon>
        <taxon>Muscoidea</taxon>
        <taxon>Muscidae</taxon>
        <taxon>Musca</taxon>
    </lineage>
</organism>
<accession>A0A1I8MP69</accession>
<gene>
    <name evidence="1" type="primary">101894059</name>
</gene>